<feature type="domain" description="NOT2/NOT3/NOT5 C-terminal" evidence="5">
    <location>
        <begin position="83"/>
        <end position="197"/>
    </location>
</feature>
<gene>
    <name evidence="6" type="ORF">TRFO_11201</name>
</gene>
<protein>
    <recommendedName>
        <fullName evidence="5">NOT2/NOT3/NOT5 C-terminal domain-containing protein</fullName>
    </recommendedName>
</protein>
<dbReference type="OrthoDB" id="293823at2759"/>
<name>A0A1J4J4U5_9EUKA</name>
<dbReference type="AlphaFoldDB" id="A0A1J4J4U5"/>
<dbReference type="RefSeq" id="XP_068347479.1">
    <property type="nucleotide sequence ID" value="XM_068495900.1"/>
</dbReference>
<organism evidence="6 7">
    <name type="scientific">Tritrichomonas foetus</name>
    <dbReference type="NCBI Taxonomy" id="1144522"/>
    <lineage>
        <taxon>Eukaryota</taxon>
        <taxon>Metamonada</taxon>
        <taxon>Parabasalia</taxon>
        <taxon>Tritrichomonadida</taxon>
        <taxon>Tritrichomonadidae</taxon>
        <taxon>Tritrichomonas</taxon>
    </lineage>
</organism>
<feature type="compositionally biased region" description="Basic and acidic residues" evidence="4">
    <location>
        <begin position="8"/>
        <end position="19"/>
    </location>
</feature>
<dbReference type="InterPro" id="IPR040168">
    <property type="entry name" value="Not2/3/5"/>
</dbReference>
<dbReference type="Gene3D" id="2.30.30.1020">
    <property type="entry name" value="CCR4-NOT complex subunit 2/3/5, C-terminal domain"/>
    <property type="match status" value="1"/>
</dbReference>
<evidence type="ECO:0000256" key="2">
    <source>
        <dbReference type="ARBA" id="ARBA00023015"/>
    </source>
</evidence>
<evidence type="ECO:0000256" key="3">
    <source>
        <dbReference type="ARBA" id="ARBA00023163"/>
    </source>
</evidence>
<dbReference type="GO" id="GO:0030015">
    <property type="term" value="C:CCR4-NOT core complex"/>
    <property type="evidence" value="ECO:0007669"/>
    <property type="project" value="InterPro"/>
</dbReference>
<dbReference type="EMBL" id="MLAK01001326">
    <property type="protein sequence ID" value="OHS94342.1"/>
    <property type="molecule type" value="Genomic_DNA"/>
</dbReference>
<dbReference type="PANTHER" id="PTHR23326">
    <property type="entry name" value="CCR4 NOT-RELATED"/>
    <property type="match status" value="1"/>
</dbReference>
<proteinExistence type="inferred from homology"/>
<dbReference type="InterPro" id="IPR007282">
    <property type="entry name" value="NOT2/3/5_C"/>
</dbReference>
<accession>A0A1J4J4U5</accession>
<evidence type="ECO:0000256" key="1">
    <source>
        <dbReference type="ARBA" id="ARBA00007682"/>
    </source>
</evidence>
<evidence type="ECO:0000313" key="7">
    <source>
        <dbReference type="Proteomes" id="UP000179807"/>
    </source>
</evidence>
<comment type="similarity">
    <text evidence="1">Belongs to the CNOT2/3/5 family.</text>
</comment>
<evidence type="ECO:0000313" key="6">
    <source>
        <dbReference type="EMBL" id="OHS94342.1"/>
    </source>
</evidence>
<dbReference type="Proteomes" id="UP000179807">
    <property type="component" value="Unassembled WGS sequence"/>
</dbReference>
<dbReference type="InterPro" id="IPR038635">
    <property type="entry name" value="CCR4-NOT_su2/3/5_C_sf"/>
</dbReference>
<keyword evidence="3" id="KW-0804">Transcription</keyword>
<reference evidence="6" key="1">
    <citation type="submission" date="2016-10" db="EMBL/GenBank/DDBJ databases">
        <authorList>
            <person name="Benchimol M."/>
            <person name="Almeida L.G."/>
            <person name="Vasconcelos A.T."/>
            <person name="Perreira-Neves A."/>
            <person name="Rosa I.A."/>
            <person name="Tasca T."/>
            <person name="Bogo M.R."/>
            <person name="de Souza W."/>
        </authorList>
    </citation>
    <scope>NUCLEOTIDE SEQUENCE [LARGE SCALE GENOMIC DNA]</scope>
    <source>
        <strain evidence="6">K</strain>
    </source>
</reference>
<dbReference type="GeneID" id="94830604"/>
<feature type="region of interest" description="Disordered" evidence="4">
    <location>
        <begin position="1"/>
        <end position="22"/>
    </location>
</feature>
<evidence type="ECO:0000259" key="5">
    <source>
        <dbReference type="Pfam" id="PF04153"/>
    </source>
</evidence>
<dbReference type="Pfam" id="PF04153">
    <property type="entry name" value="NOT2_3_5_C"/>
    <property type="match status" value="1"/>
</dbReference>
<dbReference type="GO" id="GO:0006355">
    <property type="term" value="P:regulation of DNA-templated transcription"/>
    <property type="evidence" value="ECO:0007669"/>
    <property type="project" value="InterPro"/>
</dbReference>
<evidence type="ECO:0000256" key="4">
    <source>
        <dbReference type="SAM" id="MobiDB-lite"/>
    </source>
</evidence>
<keyword evidence="2" id="KW-0805">Transcription regulation</keyword>
<comment type="caution">
    <text evidence="6">The sequence shown here is derived from an EMBL/GenBank/DDBJ whole genome shotgun (WGS) entry which is preliminary data.</text>
</comment>
<sequence length="200" mass="23946">MKRTAHRKPYDNKSEKNNNEHSNQFRRVISNNNVHQAQYSNYKPVFLKPGEPFIQPDTPQQEFASSIFKAMDIIPDVPFDVSDYKPQQELQTPSYYPQSPNMRLLQPDFFSLYDVSTLFYIFFYFPGTAQQLSSGNELQQRGWVFHTKYQTWFHRIGEPTEKNEKFEVGKFEYFDHTTQDCWCVRQRNSFKLDYECLKTE</sequence>
<dbReference type="VEuPathDB" id="TrichDB:TRFO_11201"/>
<keyword evidence="7" id="KW-1185">Reference proteome</keyword>